<proteinExistence type="predicted"/>
<reference evidence="3" key="1">
    <citation type="submission" date="2023-10" db="EMBL/GenBank/DDBJ databases">
        <authorList>
            <person name="Chen Y."/>
            <person name="Shah S."/>
            <person name="Dougan E. K."/>
            <person name="Thang M."/>
            <person name="Chan C."/>
        </authorList>
    </citation>
    <scope>NUCLEOTIDE SEQUENCE [LARGE SCALE GENOMIC DNA]</scope>
</reference>
<keyword evidence="2" id="KW-0812">Transmembrane</keyword>
<organism evidence="3 4">
    <name type="scientific">Prorocentrum cordatum</name>
    <dbReference type="NCBI Taxonomy" id="2364126"/>
    <lineage>
        <taxon>Eukaryota</taxon>
        <taxon>Sar</taxon>
        <taxon>Alveolata</taxon>
        <taxon>Dinophyceae</taxon>
        <taxon>Prorocentrales</taxon>
        <taxon>Prorocentraceae</taxon>
        <taxon>Prorocentrum</taxon>
    </lineage>
</organism>
<evidence type="ECO:0000256" key="2">
    <source>
        <dbReference type="SAM" id="Phobius"/>
    </source>
</evidence>
<feature type="compositionally biased region" description="Basic and acidic residues" evidence="1">
    <location>
        <begin position="7"/>
        <end position="16"/>
    </location>
</feature>
<feature type="region of interest" description="Disordered" evidence="1">
    <location>
        <begin position="1"/>
        <end position="28"/>
    </location>
</feature>
<accession>A0ABN9QAT0</accession>
<keyword evidence="2" id="KW-1133">Transmembrane helix</keyword>
<protein>
    <submittedName>
        <fullName evidence="3">Uncharacterized protein</fullName>
    </submittedName>
</protein>
<gene>
    <name evidence="3" type="ORF">PCOR1329_LOCUS8498</name>
</gene>
<feature type="compositionally biased region" description="Pro residues" evidence="1">
    <location>
        <begin position="160"/>
        <end position="169"/>
    </location>
</feature>
<dbReference type="Proteomes" id="UP001189429">
    <property type="component" value="Unassembled WGS sequence"/>
</dbReference>
<evidence type="ECO:0000313" key="3">
    <source>
        <dbReference type="EMBL" id="CAK0800328.1"/>
    </source>
</evidence>
<sequence>MRNTCPEVKDGERGEDATETARAAGFGREPPLARDARAHLALVATAGICARLQALPSEALGTAAPPPQRLTAAGSSWSWMLATQEEDSPRRNWSRMLATQELVNPDMAILGFLVLLVLLCLGCIVYAYVVAFERRKYNSSRELLVAGAAAGDGHSSASPSPSPSPPGSPQAPHGRRRR</sequence>
<feature type="transmembrane region" description="Helical" evidence="2">
    <location>
        <begin position="107"/>
        <end position="131"/>
    </location>
</feature>
<evidence type="ECO:0000313" key="4">
    <source>
        <dbReference type="Proteomes" id="UP001189429"/>
    </source>
</evidence>
<evidence type="ECO:0000256" key="1">
    <source>
        <dbReference type="SAM" id="MobiDB-lite"/>
    </source>
</evidence>
<feature type="region of interest" description="Disordered" evidence="1">
    <location>
        <begin position="149"/>
        <end position="178"/>
    </location>
</feature>
<keyword evidence="2" id="KW-0472">Membrane</keyword>
<name>A0ABN9QAT0_9DINO</name>
<comment type="caution">
    <text evidence="3">The sequence shown here is derived from an EMBL/GenBank/DDBJ whole genome shotgun (WGS) entry which is preliminary data.</text>
</comment>
<dbReference type="EMBL" id="CAUYUJ010002336">
    <property type="protein sequence ID" value="CAK0800328.1"/>
    <property type="molecule type" value="Genomic_DNA"/>
</dbReference>
<feature type="compositionally biased region" description="Low complexity" evidence="1">
    <location>
        <begin position="149"/>
        <end position="159"/>
    </location>
</feature>
<keyword evidence="4" id="KW-1185">Reference proteome</keyword>